<gene>
    <name evidence="3" type="ORF">HD596_002247</name>
</gene>
<dbReference type="Pfam" id="PF00440">
    <property type="entry name" value="TetR_N"/>
    <property type="match status" value="1"/>
</dbReference>
<dbReference type="GO" id="GO:0003700">
    <property type="term" value="F:DNA-binding transcription factor activity"/>
    <property type="evidence" value="ECO:0007669"/>
    <property type="project" value="TreeGrafter"/>
</dbReference>
<dbReference type="Proteomes" id="UP000579153">
    <property type="component" value="Unassembled WGS sequence"/>
</dbReference>
<dbReference type="GO" id="GO:0000976">
    <property type="term" value="F:transcription cis-regulatory region binding"/>
    <property type="evidence" value="ECO:0007669"/>
    <property type="project" value="TreeGrafter"/>
</dbReference>
<evidence type="ECO:0000256" key="1">
    <source>
        <dbReference type="ARBA" id="ARBA00023125"/>
    </source>
</evidence>
<accession>A0A7W9G1N6</accession>
<evidence type="ECO:0000259" key="2">
    <source>
        <dbReference type="Pfam" id="PF00440"/>
    </source>
</evidence>
<protein>
    <submittedName>
        <fullName evidence="3">AcrR family transcriptional regulator</fullName>
    </submittedName>
</protein>
<dbReference type="InterPro" id="IPR009057">
    <property type="entry name" value="Homeodomain-like_sf"/>
</dbReference>
<name>A0A7W9G1N6_9ACTN</name>
<keyword evidence="4" id="KW-1185">Reference proteome</keyword>
<organism evidence="3 4">
    <name type="scientific">Nonomuraea jabiensis</name>
    <dbReference type="NCBI Taxonomy" id="882448"/>
    <lineage>
        <taxon>Bacteria</taxon>
        <taxon>Bacillati</taxon>
        <taxon>Actinomycetota</taxon>
        <taxon>Actinomycetes</taxon>
        <taxon>Streptosporangiales</taxon>
        <taxon>Streptosporangiaceae</taxon>
        <taxon>Nonomuraea</taxon>
    </lineage>
</organism>
<dbReference type="AlphaFoldDB" id="A0A7W9G1N6"/>
<dbReference type="PANTHER" id="PTHR30055">
    <property type="entry name" value="HTH-TYPE TRANSCRIPTIONAL REGULATOR RUTR"/>
    <property type="match status" value="1"/>
</dbReference>
<dbReference type="InterPro" id="IPR050109">
    <property type="entry name" value="HTH-type_TetR-like_transc_reg"/>
</dbReference>
<dbReference type="RefSeq" id="WP_185069168.1">
    <property type="nucleotide sequence ID" value="NZ_JACHMB010000001.1"/>
</dbReference>
<dbReference type="SUPFAM" id="SSF46689">
    <property type="entry name" value="Homeodomain-like"/>
    <property type="match status" value="1"/>
</dbReference>
<dbReference type="Gene3D" id="1.10.357.10">
    <property type="entry name" value="Tetracycline Repressor, domain 2"/>
    <property type="match status" value="1"/>
</dbReference>
<evidence type="ECO:0000313" key="4">
    <source>
        <dbReference type="Proteomes" id="UP000579153"/>
    </source>
</evidence>
<keyword evidence="1" id="KW-0238">DNA-binding</keyword>
<dbReference type="InterPro" id="IPR001647">
    <property type="entry name" value="HTH_TetR"/>
</dbReference>
<comment type="caution">
    <text evidence="3">The sequence shown here is derived from an EMBL/GenBank/DDBJ whole genome shotgun (WGS) entry which is preliminary data.</text>
</comment>
<evidence type="ECO:0000313" key="3">
    <source>
        <dbReference type="EMBL" id="MBB5775491.1"/>
    </source>
</evidence>
<dbReference type="PANTHER" id="PTHR30055:SF235">
    <property type="entry name" value="TRANSCRIPTIONAL REGULATORY PROTEIN"/>
    <property type="match status" value="1"/>
</dbReference>
<proteinExistence type="predicted"/>
<dbReference type="EMBL" id="JACHMB010000001">
    <property type="protein sequence ID" value="MBB5775491.1"/>
    <property type="molecule type" value="Genomic_DNA"/>
</dbReference>
<feature type="domain" description="HTH tetR-type" evidence="2">
    <location>
        <begin position="21"/>
        <end position="68"/>
    </location>
</feature>
<reference evidence="3 4" key="1">
    <citation type="submission" date="2020-08" db="EMBL/GenBank/DDBJ databases">
        <title>Sequencing the genomes of 1000 actinobacteria strains.</title>
        <authorList>
            <person name="Klenk H.-P."/>
        </authorList>
    </citation>
    <scope>NUCLEOTIDE SEQUENCE [LARGE SCALE GENOMIC DNA]</scope>
    <source>
        <strain evidence="3 4">DSM 45507</strain>
    </source>
</reference>
<sequence>MKVSTAVATPSPRSLRARDKLMHTAERLYAEHGFANVSIRMIREAAGQRNKSAVQYHFSTRDELIQAILARHAAEIDRLRAPMVAELESSGEVSRRDRIACVIAPSIEHHIELGTPSWYGRFLAQAVVEPSLRDFTTEANVSTPSFQRLEQLRPPRGQERDPGLFERYASMTRVLIVHMCAELEGDLATGRVDPATAERSWRELGETLVTAVCGLSSALLDQETGVGADQGVVSGGGAGGPGG</sequence>